<feature type="domain" description="DUF11" evidence="2">
    <location>
        <begin position="669"/>
        <end position="773"/>
    </location>
</feature>
<dbReference type="PANTHER" id="PTHR34819:SF3">
    <property type="entry name" value="CELL SURFACE PROTEIN"/>
    <property type="match status" value="1"/>
</dbReference>
<dbReference type="InterPro" id="IPR008969">
    <property type="entry name" value="CarboxyPept-like_regulatory"/>
</dbReference>
<feature type="transmembrane region" description="Helical" evidence="1">
    <location>
        <begin position="1238"/>
        <end position="1257"/>
    </location>
</feature>
<dbReference type="NCBIfam" id="TIGR01451">
    <property type="entry name" value="B_ant_repeat"/>
    <property type="match status" value="5"/>
</dbReference>
<feature type="domain" description="DUF11" evidence="2">
    <location>
        <begin position="535"/>
        <end position="642"/>
    </location>
</feature>
<evidence type="ECO:0000313" key="3">
    <source>
        <dbReference type="EMBL" id="MPL58001.1"/>
    </source>
</evidence>
<dbReference type="InterPro" id="IPR051172">
    <property type="entry name" value="Chlamydia_OmcB"/>
</dbReference>
<dbReference type="SUPFAM" id="SSF51126">
    <property type="entry name" value="Pectin lyase-like"/>
    <property type="match status" value="1"/>
</dbReference>
<dbReference type="InterPro" id="IPR001434">
    <property type="entry name" value="OmcB-like_DUF11"/>
</dbReference>
<keyword evidence="1" id="KW-0812">Transmembrane</keyword>
<dbReference type="SMART" id="SM00710">
    <property type="entry name" value="PbH1"/>
    <property type="match status" value="4"/>
</dbReference>
<dbReference type="Pfam" id="PF01345">
    <property type="entry name" value="DUF11"/>
    <property type="match status" value="5"/>
</dbReference>
<keyword evidence="1" id="KW-1133">Transmembrane helix</keyword>
<accession>A0A644SWI0</accession>
<evidence type="ECO:0000259" key="2">
    <source>
        <dbReference type="Pfam" id="PF01345"/>
    </source>
</evidence>
<proteinExistence type="predicted"/>
<feature type="domain" description="DUF11" evidence="2">
    <location>
        <begin position="416"/>
        <end position="524"/>
    </location>
</feature>
<evidence type="ECO:0000256" key="1">
    <source>
        <dbReference type="SAM" id="Phobius"/>
    </source>
</evidence>
<feature type="domain" description="DUF11" evidence="2">
    <location>
        <begin position="788"/>
        <end position="895"/>
    </location>
</feature>
<feature type="domain" description="DUF11" evidence="2">
    <location>
        <begin position="909"/>
        <end position="1018"/>
    </location>
</feature>
<dbReference type="InterPro" id="IPR013783">
    <property type="entry name" value="Ig-like_fold"/>
</dbReference>
<sequence length="1263" mass="132390">MGFLASSTINAANITINDTSSGGIHGALSSANSSDTIILQPGSYSGSNNTNLQVNKNITIRGNGSSNQVIINGSGVSQLFSTAGNALNITFINITFANAFNGVMTDYQSGTINFINCTFIDNSGSALVMGYNSNYNVVNSTFYNNTGQSGGAINNNGGNLNIANSSFINNSASVIGGAINNNNGHSNITNTTFIGNNASSDGGAIHISGNVNNNIVSSYFYNNTAISGVGGAIFSNAGNTNVTQSDFVNNTDGYGDGGAIGFDGGNVILNYNRFYNNNATPTGYQVYAGGGTFDFSMNWWGDNNRAYYFDNTGRVNVSTNWVVVDVNYTGNGSDDPNSEFYYYIQLSDGSAFNPSLLPFFSLDEGAGPNPTLIPQWDARTNQTLYVAVIPYSIMVTFGVDDWRKVFWANGTNHINLTITKVANVTGDLSYGQLINYTITVTNHGPNNATGVVVNETLPGDLIFVSAVGDGSYDNVTGLWYIGNLNNGSTATLVITVQINGSGVIVNTANVTANEPNINNETNATAIITVRPYINLTISKVANVTGDLSYGQLINYTITVINHGPDNATGVIVNEILPSGLIFVSAVGDGSYDNDTGVWYIGNLADGSSATLVITVQINGTGVIVNNVNVTANQSNINNETNITTNITVVPKVNLTLNKIVYDVNYNVVNSVVNGQTIIYWITVTNYGPNDATNVKVNELLPSGLIYITDSSNGAYNNVTGVWNIGNLANGGTAILAITVRVNATTNGGSVTLVNGVNVTANENNTNNDTNSSNITANVTVVPGVNLTLSKVANVTGDVINGQLINYTIAVINYGPDNATGVIVNEILPSGLIYIGDNGSGSYDPVTGVWNIGVLNNGQTVVLVITVRVNGTGVIVNGINVTANENNTNNDTNSSNITTNITAVPGINLTLTKVANVTGDVWDEDVINYTITVTNYGPNDATGVIVNELLPSSLVYIGDSSGGFYDPVTGVWDVGSLANGSSAVLVLTVRVNGTGLIVNGINVTANENNTNNDTNSSNITVNITVKITSNSTVVAPNGKVGHQSIISGVALDENSNPLANINLTVVVNGTSYNVNTDGSGAWSLNYTPTTSGNLNVAVSWTGNSTHVGFTNSTIFNVGKLNTSVTINAPNSKVGEETTISGILTDENGNPIANANLEVIVDGKSFSVKTNAFGVWVLKYTPKRSGILFVSVNYNGNNIYYGSTNSTNFKVKENTTPINPNGTNKTSHNPAVSKAAMKETGIPIIVIILLLLSSLGLTYSRKREK</sequence>
<dbReference type="SUPFAM" id="SSF49464">
    <property type="entry name" value="Carboxypeptidase regulatory domain-like"/>
    <property type="match status" value="1"/>
</dbReference>
<dbReference type="PANTHER" id="PTHR34819">
    <property type="entry name" value="LARGE CYSTEINE-RICH PERIPLASMIC PROTEIN OMCB"/>
    <property type="match status" value="1"/>
</dbReference>
<dbReference type="InterPro" id="IPR047589">
    <property type="entry name" value="DUF11_rpt"/>
</dbReference>
<name>A0A644SWI0_9ZZZZ</name>
<organism evidence="3">
    <name type="scientific">bioreactor metagenome</name>
    <dbReference type="NCBI Taxonomy" id="1076179"/>
    <lineage>
        <taxon>unclassified sequences</taxon>
        <taxon>metagenomes</taxon>
        <taxon>ecological metagenomes</taxon>
    </lineage>
</organism>
<comment type="caution">
    <text evidence="3">The sequence shown here is derived from an EMBL/GenBank/DDBJ whole genome shotgun (WGS) entry which is preliminary data.</text>
</comment>
<gene>
    <name evidence="3" type="ORF">SDC9_03526</name>
</gene>
<dbReference type="InterPro" id="IPR006626">
    <property type="entry name" value="PbH1"/>
</dbReference>
<protein>
    <recommendedName>
        <fullName evidence="2">DUF11 domain-containing protein</fullName>
    </recommendedName>
</protein>
<dbReference type="AlphaFoldDB" id="A0A644SWI0"/>
<dbReference type="InterPro" id="IPR011050">
    <property type="entry name" value="Pectin_lyase_fold/virulence"/>
</dbReference>
<dbReference type="EMBL" id="VSSQ01000006">
    <property type="protein sequence ID" value="MPL58001.1"/>
    <property type="molecule type" value="Genomic_DNA"/>
</dbReference>
<reference evidence="3" key="1">
    <citation type="submission" date="2019-08" db="EMBL/GenBank/DDBJ databases">
        <authorList>
            <person name="Kucharzyk K."/>
            <person name="Murdoch R.W."/>
            <person name="Higgins S."/>
            <person name="Loffler F."/>
        </authorList>
    </citation>
    <scope>NUCLEOTIDE SEQUENCE</scope>
</reference>
<keyword evidence="1" id="KW-0472">Membrane</keyword>
<dbReference type="Gene3D" id="2.60.40.10">
    <property type="entry name" value="Immunoglobulins"/>
    <property type="match status" value="1"/>
</dbReference>
<dbReference type="Gene3D" id="2.60.40.1170">
    <property type="entry name" value="Mu homology domain, subdomain B"/>
    <property type="match status" value="1"/>
</dbReference>